<dbReference type="GO" id="GO:0016787">
    <property type="term" value="F:hydrolase activity"/>
    <property type="evidence" value="ECO:0007669"/>
    <property type="project" value="UniProtKB-KW"/>
</dbReference>
<evidence type="ECO:0000313" key="3">
    <source>
        <dbReference type="EMBL" id="MBA8815562.1"/>
    </source>
</evidence>
<keyword evidence="1" id="KW-0378">Hydrolase</keyword>
<evidence type="ECO:0000256" key="1">
    <source>
        <dbReference type="ARBA" id="ARBA00022801"/>
    </source>
</evidence>
<dbReference type="SUPFAM" id="SSF53474">
    <property type="entry name" value="alpha/beta-Hydrolases"/>
    <property type="match status" value="1"/>
</dbReference>
<dbReference type="RefSeq" id="WP_167048488.1">
    <property type="nucleotide sequence ID" value="NZ_JAAOZB010000002.1"/>
</dbReference>
<comment type="caution">
    <text evidence="3">The sequence shown here is derived from an EMBL/GenBank/DDBJ whole genome shotgun (WGS) entry which is preliminary data.</text>
</comment>
<proteinExistence type="predicted"/>
<dbReference type="PANTHER" id="PTHR48081:SF8">
    <property type="entry name" value="ALPHA_BETA HYDROLASE FOLD-3 DOMAIN-CONTAINING PROTEIN-RELATED"/>
    <property type="match status" value="1"/>
</dbReference>
<dbReference type="AlphaFoldDB" id="A0A7W3PL43"/>
<gene>
    <name evidence="3" type="ORF">FHX48_000614</name>
</gene>
<dbReference type="EMBL" id="JACGWY010000001">
    <property type="protein sequence ID" value="MBA8815562.1"/>
    <property type="molecule type" value="Genomic_DNA"/>
</dbReference>
<evidence type="ECO:0000313" key="4">
    <source>
        <dbReference type="Proteomes" id="UP000526083"/>
    </source>
</evidence>
<dbReference type="Proteomes" id="UP000526083">
    <property type="component" value="Unassembled WGS sequence"/>
</dbReference>
<dbReference type="InterPro" id="IPR029058">
    <property type="entry name" value="AB_hydrolase_fold"/>
</dbReference>
<dbReference type="InterPro" id="IPR013094">
    <property type="entry name" value="AB_hydrolase_3"/>
</dbReference>
<protein>
    <submittedName>
        <fullName evidence="3">Acetyl esterase/lipase</fullName>
    </submittedName>
</protein>
<dbReference type="PANTHER" id="PTHR48081">
    <property type="entry name" value="AB HYDROLASE SUPERFAMILY PROTEIN C4A8.06C"/>
    <property type="match status" value="1"/>
</dbReference>
<accession>A0A7W3PL43</accession>
<evidence type="ECO:0000259" key="2">
    <source>
        <dbReference type="Pfam" id="PF07859"/>
    </source>
</evidence>
<dbReference type="InterPro" id="IPR050300">
    <property type="entry name" value="GDXG_lipolytic_enzyme"/>
</dbReference>
<keyword evidence="4" id="KW-1185">Reference proteome</keyword>
<feature type="domain" description="Alpha/beta hydrolase fold-3" evidence="2">
    <location>
        <begin position="87"/>
        <end position="293"/>
    </location>
</feature>
<sequence>MTLQFDPYIQQVLAAGAGPRGSSRFAAWHPGDVYGLRLILNDGLSQLAALPSTPSVQTSAFTAQHADGTSVDLRWYRKDESAGGPAVVFFHGGARIAGSVDLYDPLVRMLVDWAGVPFLSVEYRLAPEAGGAAAVHDGLLAVEWLIDHHETLDIDPARIAVMGDSAGGGIAAGVAVLARDTGIELARQILIYPMLDDRTVSPDVELSPAAAMFSYEFNRTAWESLLDDVPRDSADHLLAAPARTPDLRGVAPAYIEVGELDIFRDEDVRYAQQLWRAGVATDLHVRSGYPHAFDVLLLGSPSAVRHRDERVRVLQSF</sequence>
<dbReference type="Gene3D" id="3.40.50.1820">
    <property type="entry name" value="alpha/beta hydrolase"/>
    <property type="match status" value="1"/>
</dbReference>
<dbReference type="Pfam" id="PF07859">
    <property type="entry name" value="Abhydrolase_3"/>
    <property type="match status" value="1"/>
</dbReference>
<reference evidence="3 4" key="1">
    <citation type="submission" date="2020-07" db="EMBL/GenBank/DDBJ databases">
        <title>Sequencing the genomes of 1000 actinobacteria strains.</title>
        <authorList>
            <person name="Klenk H.-P."/>
        </authorList>
    </citation>
    <scope>NUCLEOTIDE SEQUENCE [LARGE SCALE GENOMIC DNA]</scope>
    <source>
        <strain evidence="3 4">DSM 27576</strain>
    </source>
</reference>
<name>A0A7W3PL43_9MICO</name>
<organism evidence="3 4">
    <name type="scientific">Microbacterium halimionae</name>
    <dbReference type="NCBI Taxonomy" id="1526413"/>
    <lineage>
        <taxon>Bacteria</taxon>
        <taxon>Bacillati</taxon>
        <taxon>Actinomycetota</taxon>
        <taxon>Actinomycetes</taxon>
        <taxon>Micrococcales</taxon>
        <taxon>Microbacteriaceae</taxon>
        <taxon>Microbacterium</taxon>
    </lineage>
</organism>